<dbReference type="EMBL" id="VSRR010113156">
    <property type="protein sequence ID" value="MPC98233.1"/>
    <property type="molecule type" value="Genomic_DNA"/>
</dbReference>
<organism evidence="6 7">
    <name type="scientific">Portunus trituberculatus</name>
    <name type="common">Swimming crab</name>
    <name type="synonym">Neptunus trituberculatus</name>
    <dbReference type="NCBI Taxonomy" id="210409"/>
    <lineage>
        <taxon>Eukaryota</taxon>
        <taxon>Metazoa</taxon>
        <taxon>Ecdysozoa</taxon>
        <taxon>Arthropoda</taxon>
        <taxon>Crustacea</taxon>
        <taxon>Multicrustacea</taxon>
        <taxon>Malacostraca</taxon>
        <taxon>Eumalacostraca</taxon>
        <taxon>Eucarida</taxon>
        <taxon>Decapoda</taxon>
        <taxon>Pleocyemata</taxon>
        <taxon>Brachyura</taxon>
        <taxon>Eubrachyura</taxon>
        <taxon>Portunoidea</taxon>
        <taxon>Portunidae</taxon>
        <taxon>Portuninae</taxon>
        <taxon>Portunus</taxon>
    </lineage>
</organism>
<accession>A0A5B7JUU1</accession>
<protein>
    <submittedName>
        <fullName evidence="6">Protein white</fullName>
    </submittedName>
</protein>
<evidence type="ECO:0000313" key="6">
    <source>
        <dbReference type="EMBL" id="MPC98233.1"/>
    </source>
</evidence>
<dbReference type="InterPro" id="IPR050352">
    <property type="entry name" value="ABCG_transporters"/>
</dbReference>
<dbReference type="GO" id="GO:0042626">
    <property type="term" value="F:ATPase-coupled transmembrane transporter activity"/>
    <property type="evidence" value="ECO:0007669"/>
    <property type="project" value="TreeGrafter"/>
</dbReference>
<evidence type="ECO:0000256" key="1">
    <source>
        <dbReference type="ARBA" id="ARBA00004141"/>
    </source>
</evidence>
<dbReference type="Proteomes" id="UP000324222">
    <property type="component" value="Unassembled WGS sequence"/>
</dbReference>
<proteinExistence type="predicted"/>
<keyword evidence="7" id="KW-1185">Reference proteome</keyword>
<name>A0A5B7JUU1_PORTR</name>
<dbReference type="SUPFAM" id="SSF52540">
    <property type="entry name" value="P-loop containing nucleoside triphosphate hydrolases"/>
    <property type="match status" value="1"/>
</dbReference>
<evidence type="ECO:0000256" key="3">
    <source>
        <dbReference type="ARBA" id="ARBA00022692"/>
    </source>
</evidence>
<dbReference type="PANTHER" id="PTHR48041:SF139">
    <property type="entry name" value="PROTEIN SCARLET"/>
    <property type="match status" value="1"/>
</dbReference>
<keyword evidence="4" id="KW-1133">Transmembrane helix</keyword>
<dbReference type="PANTHER" id="PTHR48041">
    <property type="entry name" value="ABC TRANSPORTER G FAMILY MEMBER 28"/>
    <property type="match status" value="1"/>
</dbReference>
<comment type="caution">
    <text evidence="6">The sequence shown here is derived from an EMBL/GenBank/DDBJ whole genome shotgun (WGS) entry which is preliminary data.</text>
</comment>
<keyword evidence="3" id="KW-0812">Transmembrane</keyword>
<evidence type="ECO:0000256" key="2">
    <source>
        <dbReference type="ARBA" id="ARBA00022448"/>
    </source>
</evidence>
<dbReference type="InterPro" id="IPR027417">
    <property type="entry name" value="P-loop_NTPase"/>
</dbReference>
<evidence type="ECO:0000256" key="5">
    <source>
        <dbReference type="ARBA" id="ARBA00023136"/>
    </source>
</evidence>
<keyword evidence="2" id="KW-0813">Transport</keyword>
<dbReference type="OrthoDB" id="66620at2759"/>
<evidence type="ECO:0000256" key="4">
    <source>
        <dbReference type="ARBA" id="ARBA00022989"/>
    </source>
</evidence>
<reference evidence="6 7" key="1">
    <citation type="submission" date="2019-05" db="EMBL/GenBank/DDBJ databases">
        <title>Another draft genome of Portunus trituberculatus and its Hox gene families provides insights of decapod evolution.</title>
        <authorList>
            <person name="Jeong J.-H."/>
            <person name="Song I."/>
            <person name="Kim S."/>
            <person name="Choi T."/>
            <person name="Kim D."/>
            <person name="Ryu S."/>
            <person name="Kim W."/>
        </authorList>
    </citation>
    <scope>NUCLEOTIDE SEQUENCE [LARGE SCALE GENOMIC DNA]</scope>
    <source>
        <tissue evidence="6">Muscle</tissue>
    </source>
</reference>
<comment type="subcellular location">
    <subcellularLocation>
        <location evidence="1">Membrane</location>
        <topology evidence="1">Multi-pass membrane protein</topology>
    </subcellularLocation>
</comment>
<dbReference type="AlphaFoldDB" id="A0A5B7JUU1"/>
<dbReference type="GO" id="GO:0005886">
    <property type="term" value="C:plasma membrane"/>
    <property type="evidence" value="ECO:0007669"/>
    <property type="project" value="TreeGrafter"/>
</dbReference>
<gene>
    <name evidence="6" type="primary">W_1</name>
    <name evidence="6" type="ORF">E2C01_093592</name>
</gene>
<sequence>MFLDEPTSGLDSFMAQSVVQAMKTLADKGKTIISTIHQPSSEVFALFDRVLLMGEGRLAYLGQTQGAVSFFKGKCIKVCRGTVEPRVLWGSRGLQAHGFESCPRSEGRLGFLTRGNGFLAGGL</sequence>
<evidence type="ECO:0000313" key="7">
    <source>
        <dbReference type="Proteomes" id="UP000324222"/>
    </source>
</evidence>
<keyword evidence="5" id="KW-0472">Membrane</keyword>
<dbReference type="Gene3D" id="3.40.50.300">
    <property type="entry name" value="P-loop containing nucleotide triphosphate hydrolases"/>
    <property type="match status" value="1"/>
</dbReference>